<protein>
    <submittedName>
        <fullName evidence="3">Cytochrome C-554</fullName>
    </submittedName>
</protein>
<dbReference type="Gene3D" id="1.10.1130.10">
    <property type="entry name" value="Flavocytochrome C3, Chain A"/>
    <property type="match status" value="1"/>
</dbReference>
<dbReference type="Proteomes" id="UP000594688">
    <property type="component" value="Chromosome"/>
</dbReference>
<dbReference type="Pfam" id="PF13435">
    <property type="entry name" value="Cytochrome_C554"/>
    <property type="match status" value="1"/>
</dbReference>
<evidence type="ECO:0000313" key="4">
    <source>
        <dbReference type="Proteomes" id="UP000594688"/>
    </source>
</evidence>
<keyword evidence="1" id="KW-0732">Signal</keyword>
<dbReference type="InterPro" id="IPR036280">
    <property type="entry name" value="Multihaem_cyt_sf"/>
</dbReference>
<organism evidence="3 4">
    <name type="scientific">Candidatus Nitronauta litoralis</name>
    <dbReference type="NCBI Taxonomy" id="2705533"/>
    <lineage>
        <taxon>Bacteria</taxon>
        <taxon>Pseudomonadati</taxon>
        <taxon>Nitrospinota/Tectimicrobiota group</taxon>
        <taxon>Nitrospinota</taxon>
        <taxon>Nitrospinia</taxon>
        <taxon>Nitrospinales</taxon>
        <taxon>Nitrospinaceae</taxon>
        <taxon>Candidatus Nitronauta</taxon>
    </lineage>
</organism>
<accession>A0A7T0BWK2</accession>
<feature type="domain" description="Cytochrome c-552/4" evidence="2">
    <location>
        <begin position="50"/>
        <end position="139"/>
    </location>
</feature>
<evidence type="ECO:0000259" key="2">
    <source>
        <dbReference type="Pfam" id="PF13435"/>
    </source>
</evidence>
<evidence type="ECO:0000313" key="3">
    <source>
        <dbReference type="EMBL" id="QPJ62196.1"/>
    </source>
</evidence>
<name>A0A7T0BWK2_9BACT</name>
<dbReference type="SUPFAM" id="SSF48695">
    <property type="entry name" value="Multiheme cytochromes"/>
    <property type="match status" value="1"/>
</dbReference>
<sequence length="305" mass="35898">MFQRILRNRPILIILSAFVCIAFSSASEARKKNPDNYKTKYVGSLKCDGSCHDAYYQAWKNTGHGKSFDLLKPGKRTEAKKKAGLDADKDYTNDPNCLRCHTTGYRQRGGFRPASSKKASFIDPSEPNKEQVGCEMCHTVAGGSEIRKVMKNTRGDFAKADTEKHGQRWDYKNVCKRCHLHPKSPFKPSVDPKYEFNFDERVKNVHKIKDYWTEDNIDQKLENLKDRKKEKGKTEETPLIIEDWKIKQKKKGPKLYLKKSTRPYNKVWNKDRKPFKKKHGKKYKKSKEWKEFLKNREWFKYQEKS</sequence>
<reference evidence="3 4" key="1">
    <citation type="submission" date="2020-02" db="EMBL/GenBank/DDBJ databases">
        <title>Genomic and physiological characterization of two novel Nitrospinaceae genera.</title>
        <authorList>
            <person name="Mueller A.J."/>
            <person name="Jung M.-Y."/>
            <person name="Strachan C.R."/>
            <person name="Herbold C.W."/>
            <person name="Kirkegaard R.H."/>
            <person name="Daims H."/>
        </authorList>
    </citation>
    <scope>NUCLEOTIDE SEQUENCE [LARGE SCALE GENOMIC DNA]</scope>
    <source>
        <strain evidence="3">EB</strain>
    </source>
</reference>
<dbReference type="EMBL" id="CP048685">
    <property type="protein sequence ID" value="QPJ62196.1"/>
    <property type="molecule type" value="Genomic_DNA"/>
</dbReference>
<dbReference type="KEGG" id="nli:G3M70_10065"/>
<dbReference type="InterPro" id="IPR023155">
    <property type="entry name" value="Cyt_c-552/4"/>
</dbReference>
<evidence type="ECO:0000256" key="1">
    <source>
        <dbReference type="SAM" id="SignalP"/>
    </source>
</evidence>
<feature type="chain" id="PRO_5033057763" evidence="1">
    <location>
        <begin position="30"/>
        <end position="305"/>
    </location>
</feature>
<gene>
    <name evidence="3" type="ORF">G3M70_10065</name>
</gene>
<dbReference type="AlphaFoldDB" id="A0A7T0BWK2"/>
<proteinExistence type="predicted"/>
<feature type="signal peptide" evidence="1">
    <location>
        <begin position="1"/>
        <end position="29"/>
    </location>
</feature>